<sequence>MVYCEADQDNLYAKPSKADQTELRRWTTKPIKLSFGILNRVSDGFSKLTQIPPSSDGVLRSCLDPFLD</sequence>
<name>A0A067KFD1_JATCU</name>
<keyword evidence="2" id="KW-1185">Reference proteome</keyword>
<protein>
    <submittedName>
        <fullName evidence="1">Uncharacterized protein</fullName>
    </submittedName>
</protein>
<evidence type="ECO:0000313" key="2">
    <source>
        <dbReference type="Proteomes" id="UP000027138"/>
    </source>
</evidence>
<gene>
    <name evidence="1" type="ORF">JCGZ_15263</name>
</gene>
<reference evidence="1 2" key="1">
    <citation type="journal article" date="2014" name="PLoS ONE">
        <title>Global Analysis of Gene Expression Profiles in Physic Nut (Jatropha curcas L.) Seedlings Exposed to Salt Stress.</title>
        <authorList>
            <person name="Zhang L."/>
            <person name="Zhang C."/>
            <person name="Wu P."/>
            <person name="Chen Y."/>
            <person name="Li M."/>
            <person name="Jiang H."/>
            <person name="Wu G."/>
        </authorList>
    </citation>
    <scope>NUCLEOTIDE SEQUENCE [LARGE SCALE GENOMIC DNA]</scope>
    <source>
        <strain evidence="2">cv. GZQX0401</strain>
        <tissue evidence="1">Young leaves</tissue>
    </source>
</reference>
<dbReference type="AlphaFoldDB" id="A0A067KFD1"/>
<evidence type="ECO:0000313" key="1">
    <source>
        <dbReference type="EMBL" id="KDP30554.1"/>
    </source>
</evidence>
<organism evidence="1 2">
    <name type="scientific">Jatropha curcas</name>
    <name type="common">Barbados nut</name>
    <dbReference type="NCBI Taxonomy" id="180498"/>
    <lineage>
        <taxon>Eukaryota</taxon>
        <taxon>Viridiplantae</taxon>
        <taxon>Streptophyta</taxon>
        <taxon>Embryophyta</taxon>
        <taxon>Tracheophyta</taxon>
        <taxon>Spermatophyta</taxon>
        <taxon>Magnoliopsida</taxon>
        <taxon>eudicotyledons</taxon>
        <taxon>Gunneridae</taxon>
        <taxon>Pentapetalae</taxon>
        <taxon>rosids</taxon>
        <taxon>fabids</taxon>
        <taxon>Malpighiales</taxon>
        <taxon>Euphorbiaceae</taxon>
        <taxon>Crotonoideae</taxon>
        <taxon>Jatropheae</taxon>
        <taxon>Jatropha</taxon>
    </lineage>
</organism>
<dbReference type="Proteomes" id="UP000027138">
    <property type="component" value="Unassembled WGS sequence"/>
</dbReference>
<proteinExistence type="predicted"/>
<accession>A0A067KFD1</accession>
<dbReference type="EMBL" id="KK914666">
    <property type="protein sequence ID" value="KDP30554.1"/>
    <property type="molecule type" value="Genomic_DNA"/>
</dbReference>